<dbReference type="Proteomes" id="UP000663570">
    <property type="component" value="Chromosome"/>
</dbReference>
<evidence type="ECO:0000313" key="2">
    <source>
        <dbReference type="EMBL" id="QSI77460.1"/>
    </source>
</evidence>
<feature type="signal peptide" evidence="1">
    <location>
        <begin position="1"/>
        <end position="20"/>
    </location>
</feature>
<proteinExistence type="predicted"/>
<gene>
    <name evidence="2" type="ORF">JY500_02045</name>
</gene>
<sequence length="136" mass="14495">MNRLLTCLSLSFLAMPATVAAGDFTQRFCAADPRYYVEMAQAGDVVSLTYGRPEGTDVALYALQTAGRVDDQPVLKILGAEADASLQDAIGFSLAPKDAANAPVEAFIGTTADDLLYFELGRDRVYYGGSAKQCGR</sequence>
<evidence type="ECO:0000313" key="3">
    <source>
        <dbReference type="Proteomes" id="UP000663570"/>
    </source>
</evidence>
<evidence type="ECO:0000256" key="1">
    <source>
        <dbReference type="SAM" id="SignalP"/>
    </source>
</evidence>
<accession>A0ABX7M6T9</accession>
<protein>
    <submittedName>
        <fullName evidence="2">Uncharacterized protein</fullName>
    </submittedName>
</protein>
<feature type="chain" id="PRO_5045698282" evidence="1">
    <location>
        <begin position="21"/>
        <end position="136"/>
    </location>
</feature>
<reference evidence="2 3" key="1">
    <citation type="submission" date="2021-02" db="EMBL/GenBank/DDBJ databases">
        <title>Niveibacterium changnyeongensis HC41.</title>
        <authorList>
            <person name="Kang M."/>
        </authorList>
    </citation>
    <scope>NUCLEOTIDE SEQUENCE [LARGE SCALE GENOMIC DNA]</scope>
    <source>
        <strain evidence="2 3">HC41</strain>
    </source>
</reference>
<dbReference type="EMBL" id="CP071060">
    <property type="protein sequence ID" value="QSI77460.1"/>
    <property type="molecule type" value="Genomic_DNA"/>
</dbReference>
<keyword evidence="1" id="KW-0732">Signal</keyword>
<keyword evidence="3" id="KW-1185">Reference proteome</keyword>
<name>A0ABX7M6T9_9RHOO</name>
<organism evidence="2 3">
    <name type="scientific">Niveibacterium microcysteis</name>
    <dbReference type="NCBI Taxonomy" id="2811415"/>
    <lineage>
        <taxon>Bacteria</taxon>
        <taxon>Pseudomonadati</taxon>
        <taxon>Pseudomonadota</taxon>
        <taxon>Betaproteobacteria</taxon>
        <taxon>Rhodocyclales</taxon>
        <taxon>Rhodocyclaceae</taxon>
        <taxon>Niveibacterium</taxon>
    </lineage>
</organism>
<dbReference type="RefSeq" id="WP_206254902.1">
    <property type="nucleotide sequence ID" value="NZ_CP071060.1"/>
</dbReference>